<proteinExistence type="predicted"/>
<feature type="compositionally biased region" description="Basic and acidic residues" evidence="1">
    <location>
        <begin position="391"/>
        <end position="419"/>
    </location>
</feature>
<protein>
    <submittedName>
        <fullName evidence="2">Uncharacterized protein</fullName>
    </submittedName>
</protein>
<evidence type="ECO:0000256" key="1">
    <source>
        <dbReference type="SAM" id="MobiDB-lite"/>
    </source>
</evidence>
<dbReference type="STRING" id="69332.A0A388K6V9"/>
<sequence>MEVISYNGHSSLQRINKQATVMGSWEQGKEVQGENAAGKENLRKRIFDRSTRRGRVHAEGPNVISYVARSREVAQWMVAKAEDTIVIRGVEYSMQFKLWMTKSELDERRRMEDESKFWVMAIRVPLRVMFHVENMVETSMGRVVKSLPPEQDKTRPKLMNLKFDLVKEAEDSFEPELSIRLGREVFKIQFVCKHTPWCERCRWWFHTSTDGCPRTGESDDEDQEGQRQGSNRQRQQTGDRHIREAARDESTQAPRQGGRAQGLEQTAARRVFQHQTTGRSSEAGRQASGGGREPSRPGSQNPRGVADCGARYLSGGGPSYTPLPRERDAGFRPYVPLRPPPWYEQQQRSLGPLANMYHNWFQNDYGMGSGLNYRVYGRGALVPSGTSTPREQQDRGLFQERSVVRDVARGHELSHRPEEELHEEGEADSQDTPAPSPLRDEGMDESPRDIPIGDSTAGCDEPPFEEQMARKHL</sequence>
<feature type="compositionally biased region" description="Low complexity" evidence="1">
    <location>
        <begin position="226"/>
        <end position="236"/>
    </location>
</feature>
<dbReference type="Gramene" id="GBG65766">
    <property type="protein sequence ID" value="GBG65766"/>
    <property type="gene ID" value="CBR_g52357"/>
</dbReference>
<feature type="compositionally biased region" description="Acidic residues" evidence="1">
    <location>
        <begin position="420"/>
        <end position="429"/>
    </location>
</feature>
<gene>
    <name evidence="2" type="ORF">CBR_g52357</name>
</gene>
<comment type="caution">
    <text evidence="2">The sequence shown here is derived from an EMBL/GenBank/DDBJ whole genome shotgun (WGS) entry which is preliminary data.</text>
</comment>
<accession>A0A388K6V9</accession>
<organism evidence="2 3">
    <name type="scientific">Chara braunii</name>
    <name type="common">Braun's stonewort</name>
    <dbReference type="NCBI Taxonomy" id="69332"/>
    <lineage>
        <taxon>Eukaryota</taxon>
        <taxon>Viridiplantae</taxon>
        <taxon>Streptophyta</taxon>
        <taxon>Charophyceae</taxon>
        <taxon>Charales</taxon>
        <taxon>Characeae</taxon>
        <taxon>Chara</taxon>
    </lineage>
</organism>
<feature type="region of interest" description="Disordered" evidence="1">
    <location>
        <begin position="383"/>
        <end position="473"/>
    </location>
</feature>
<dbReference type="EMBL" id="BFEA01000065">
    <property type="protein sequence ID" value="GBG65766.1"/>
    <property type="molecule type" value="Genomic_DNA"/>
</dbReference>
<feature type="region of interest" description="Disordered" evidence="1">
    <location>
        <begin position="211"/>
        <end position="327"/>
    </location>
</feature>
<dbReference type="Proteomes" id="UP000265515">
    <property type="component" value="Unassembled WGS sequence"/>
</dbReference>
<evidence type="ECO:0000313" key="3">
    <source>
        <dbReference type="Proteomes" id="UP000265515"/>
    </source>
</evidence>
<name>A0A388K6V9_CHABU</name>
<feature type="compositionally biased region" description="Basic and acidic residues" evidence="1">
    <location>
        <begin position="438"/>
        <end position="448"/>
    </location>
</feature>
<feature type="compositionally biased region" description="Basic and acidic residues" evidence="1">
    <location>
        <begin position="237"/>
        <end position="250"/>
    </location>
</feature>
<reference evidence="2 3" key="1">
    <citation type="journal article" date="2018" name="Cell">
        <title>The Chara Genome: Secondary Complexity and Implications for Plant Terrestrialization.</title>
        <authorList>
            <person name="Nishiyama T."/>
            <person name="Sakayama H."/>
            <person name="Vries J.D."/>
            <person name="Buschmann H."/>
            <person name="Saint-Marcoux D."/>
            <person name="Ullrich K.K."/>
            <person name="Haas F.B."/>
            <person name="Vanderstraeten L."/>
            <person name="Becker D."/>
            <person name="Lang D."/>
            <person name="Vosolsobe S."/>
            <person name="Rombauts S."/>
            <person name="Wilhelmsson P.K.I."/>
            <person name="Janitza P."/>
            <person name="Kern R."/>
            <person name="Heyl A."/>
            <person name="Rumpler F."/>
            <person name="Villalobos L.I.A.C."/>
            <person name="Clay J.M."/>
            <person name="Skokan R."/>
            <person name="Toyoda A."/>
            <person name="Suzuki Y."/>
            <person name="Kagoshima H."/>
            <person name="Schijlen E."/>
            <person name="Tajeshwar N."/>
            <person name="Catarino B."/>
            <person name="Hetherington A.J."/>
            <person name="Saltykova A."/>
            <person name="Bonnot C."/>
            <person name="Breuninger H."/>
            <person name="Symeonidi A."/>
            <person name="Radhakrishnan G.V."/>
            <person name="Van Nieuwerburgh F."/>
            <person name="Deforce D."/>
            <person name="Chang C."/>
            <person name="Karol K.G."/>
            <person name="Hedrich R."/>
            <person name="Ulvskov P."/>
            <person name="Glockner G."/>
            <person name="Delwiche C.F."/>
            <person name="Petrasek J."/>
            <person name="Van de Peer Y."/>
            <person name="Friml J."/>
            <person name="Beilby M."/>
            <person name="Dolan L."/>
            <person name="Kohara Y."/>
            <person name="Sugano S."/>
            <person name="Fujiyama A."/>
            <person name="Delaux P.-M."/>
            <person name="Quint M."/>
            <person name="TheiBen G."/>
            <person name="Hagemann M."/>
            <person name="Harholt J."/>
            <person name="Dunand C."/>
            <person name="Zachgo S."/>
            <person name="Langdale J."/>
            <person name="Maumus F."/>
            <person name="Straeten D.V.D."/>
            <person name="Gould S.B."/>
            <person name="Rensing S.A."/>
        </authorList>
    </citation>
    <scope>NUCLEOTIDE SEQUENCE [LARGE SCALE GENOMIC DNA]</scope>
    <source>
        <strain evidence="2 3">S276</strain>
    </source>
</reference>
<dbReference type="AlphaFoldDB" id="A0A388K6V9"/>
<evidence type="ECO:0000313" key="2">
    <source>
        <dbReference type="EMBL" id="GBG65766.1"/>
    </source>
</evidence>
<keyword evidence="3" id="KW-1185">Reference proteome</keyword>